<feature type="domain" description="Peptidase M20 dimerisation" evidence="7">
    <location>
        <begin position="122"/>
        <end position="266"/>
    </location>
</feature>
<proteinExistence type="inferred from homology"/>
<protein>
    <recommendedName>
        <fullName evidence="7">Peptidase M20 dimerisation domain-containing protein</fullName>
    </recommendedName>
</protein>
<keyword evidence="2" id="KW-0645">Protease</keyword>
<evidence type="ECO:0000256" key="4">
    <source>
        <dbReference type="ARBA" id="ARBA00022801"/>
    </source>
</evidence>
<dbReference type="PANTHER" id="PTHR45962">
    <property type="entry name" value="N-FATTY-ACYL-AMINO ACID SYNTHASE/HYDROLASE PM20D1"/>
    <property type="match status" value="1"/>
</dbReference>
<evidence type="ECO:0000256" key="1">
    <source>
        <dbReference type="ARBA" id="ARBA00006247"/>
    </source>
</evidence>
<dbReference type="SUPFAM" id="SSF55031">
    <property type="entry name" value="Bacterial exopeptidase dimerisation domain"/>
    <property type="match status" value="1"/>
</dbReference>
<keyword evidence="4" id="KW-0378">Hydrolase</keyword>
<dbReference type="Pfam" id="PF07687">
    <property type="entry name" value="M20_dimer"/>
    <property type="match status" value="1"/>
</dbReference>
<comment type="similarity">
    <text evidence="1">Belongs to the peptidase M20A family.</text>
</comment>
<dbReference type="InterPro" id="IPR036264">
    <property type="entry name" value="Bact_exopeptidase_dim_dom"/>
</dbReference>
<keyword evidence="3" id="KW-0479">Metal-binding</keyword>
<keyword evidence="5" id="KW-0862">Zinc</keyword>
<dbReference type="SUPFAM" id="SSF53187">
    <property type="entry name" value="Zn-dependent exopeptidases"/>
    <property type="match status" value="1"/>
</dbReference>
<dbReference type="GO" id="GO:0006508">
    <property type="term" value="P:proteolysis"/>
    <property type="evidence" value="ECO:0007669"/>
    <property type="project" value="UniProtKB-KW"/>
</dbReference>
<feature type="region of interest" description="Disordered" evidence="6">
    <location>
        <begin position="1"/>
        <end position="20"/>
    </location>
</feature>
<dbReference type="Pfam" id="PF01546">
    <property type="entry name" value="Peptidase_M20"/>
    <property type="match status" value="1"/>
</dbReference>
<organism evidence="8 9">
    <name type="scientific">Iodidimonas nitroreducens</name>
    <dbReference type="NCBI Taxonomy" id="1236968"/>
    <lineage>
        <taxon>Bacteria</taxon>
        <taxon>Pseudomonadati</taxon>
        <taxon>Pseudomonadota</taxon>
        <taxon>Alphaproteobacteria</taxon>
        <taxon>Iodidimonadales</taxon>
        <taxon>Iodidimonadaceae</taxon>
        <taxon>Iodidimonas</taxon>
    </lineage>
</organism>
<evidence type="ECO:0000313" key="8">
    <source>
        <dbReference type="EMBL" id="GER03724.1"/>
    </source>
</evidence>
<evidence type="ECO:0000256" key="2">
    <source>
        <dbReference type="ARBA" id="ARBA00022670"/>
    </source>
</evidence>
<evidence type="ECO:0000256" key="5">
    <source>
        <dbReference type="ARBA" id="ARBA00022833"/>
    </source>
</evidence>
<dbReference type="Gene3D" id="3.40.630.10">
    <property type="entry name" value="Zn peptidases"/>
    <property type="match status" value="1"/>
</dbReference>
<gene>
    <name evidence="8" type="ORF">JCM17846_14060</name>
</gene>
<dbReference type="GO" id="GO:0008233">
    <property type="term" value="F:peptidase activity"/>
    <property type="evidence" value="ECO:0007669"/>
    <property type="project" value="UniProtKB-KW"/>
</dbReference>
<evidence type="ECO:0000256" key="3">
    <source>
        <dbReference type="ARBA" id="ARBA00022723"/>
    </source>
</evidence>
<dbReference type="InterPro" id="IPR011650">
    <property type="entry name" value="Peptidase_M20_dimer"/>
</dbReference>
<dbReference type="Gene3D" id="3.30.70.360">
    <property type="match status" value="1"/>
</dbReference>
<dbReference type="InterPro" id="IPR002933">
    <property type="entry name" value="Peptidase_M20"/>
</dbReference>
<accession>A0A5A7N7J3</accession>
<keyword evidence="9" id="KW-1185">Reference proteome</keyword>
<dbReference type="RefSeq" id="WP_150006951.1">
    <property type="nucleotide sequence ID" value="NZ_BKCN01000005.1"/>
</dbReference>
<evidence type="ECO:0000313" key="9">
    <source>
        <dbReference type="Proteomes" id="UP000324996"/>
    </source>
</evidence>
<sequence length="337" mass="35846">MAHQDVVPIEPGTDQDWQHPPFSGAIADGHIWGRGAMDDKGALLAILEALELLLADGFEPERTLWLAFGADEEVGGENGAVKIATWLSEHDIPIAFALDEGLAVLHGITPGVSAPVAMVGLAEKGSMTIRLSAQEDGGHSSMPPRISAPGRLAKALTRLERNPMPASLDGIPAQMLVRLAPHMDFPLDLITANLWLTEALVIDQFSAAPSSNSMIRTTTAITMLQAGFKSNVLAQTAEATINFRLRPGDSGQDILDHVRRVIDDEAITIHGTDEEAQPASPISSTQSAAFSVLERSIAKSFPDALLAPGLVIAATDGRHFTKAADDVYRFSDAPSSR</sequence>
<dbReference type="InterPro" id="IPR047177">
    <property type="entry name" value="Pept_M20A"/>
</dbReference>
<dbReference type="PANTHER" id="PTHR45962:SF1">
    <property type="entry name" value="N-FATTY-ACYL-AMINO ACID SYNTHASE_HYDROLASE PM20D1"/>
    <property type="match status" value="1"/>
</dbReference>
<dbReference type="GO" id="GO:0046872">
    <property type="term" value="F:metal ion binding"/>
    <property type="evidence" value="ECO:0007669"/>
    <property type="project" value="UniProtKB-KW"/>
</dbReference>
<dbReference type="AlphaFoldDB" id="A0A5A7N7J3"/>
<dbReference type="EMBL" id="BKCN01000005">
    <property type="protein sequence ID" value="GER03724.1"/>
    <property type="molecule type" value="Genomic_DNA"/>
</dbReference>
<evidence type="ECO:0000256" key="6">
    <source>
        <dbReference type="SAM" id="MobiDB-lite"/>
    </source>
</evidence>
<comment type="caution">
    <text evidence="8">The sequence shown here is derived from an EMBL/GenBank/DDBJ whole genome shotgun (WGS) entry which is preliminary data.</text>
</comment>
<dbReference type="Proteomes" id="UP000324996">
    <property type="component" value="Unassembled WGS sequence"/>
</dbReference>
<evidence type="ECO:0000259" key="7">
    <source>
        <dbReference type="Pfam" id="PF07687"/>
    </source>
</evidence>
<name>A0A5A7N7J3_9PROT</name>
<reference evidence="8 9" key="1">
    <citation type="submission" date="2019-09" db="EMBL/GenBank/DDBJ databases">
        <title>NBRP : Genome information of microbial organism related human and environment.</title>
        <authorList>
            <person name="Hattori M."/>
            <person name="Oshima K."/>
            <person name="Inaba H."/>
            <person name="Suda W."/>
            <person name="Sakamoto M."/>
            <person name="Iino T."/>
            <person name="Kitahara M."/>
            <person name="Oshida Y."/>
            <person name="Iida T."/>
            <person name="Kudo T."/>
            <person name="Itoh T."/>
            <person name="Ohkuma M."/>
        </authorList>
    </citation>
    <scope>NUCLEOTIDE SEQUENCE [LARGE SCALE GENOMIC DNA]</scope>
    <source>
        <strain evidence="8 9">Q-1</strain>
    </source>
</reference>